<evidence type="ECO:0000313" key="2">
    <source>
        <dbReference type="EMBL" id="RZO18482.1"/>
    </source>
</evidence>
<comment type="caution">
    <text evidence="2">The sequence shown here is derived from an EMBL/GenBank/DDBJ whole genome shotgun (WGS) entry which is preliminary data.</text>
</comment>
<name>A0A520MB81_9GAMM</name>
<dbReference type="EMBL" id="SHBP01000029">
    <property type="protein sequence ID" value="RZO18482.1"/>
    <property type="molecule type" value="Genomic_DNA"/>
</dbReference>
<dbReference type="NCBIfam" id="TIGR02523">
    <property type="entry name" value="type_IV_pilV"/>
    <property type="match status" value="1"/>
</dbReference>
<evidence type="ECO:0000256" key="1">
    <source>
        <dbReference type="SAM" id="Phobius"/>
    </source>
</evidence>
<organism evidence="2 3">
    <name type="scientific">SAR92 clade bacterium</name>
    <dbReference type="NCBI Taxonomy" id="2315479"/>
    <lineage>
        <taxon>Bacteria</taxon>
        <taxon>Pseudomonadati</taxon>
        <taxon>Pseudomonadota</taxon>
        <taxon>Gammaproteobacteria</taxon>
        <taxon>Cellvibrionales</taxon>
        <taxon>Porticoccaceae</taxon>
        <taxon>SAR92 clade</taxon>
    </lineage>
</organism>
<keyword evidence="1" id="KW-0472">Membrane</keyword>
<evidence type="ECO:0000313" key="3">
    <source>
        <dbReference type="Proteomes" id="UP000315889"/>
    </source>
</evidence>
<dbReference type="InterPro" id="IPR012902">
    <property type="entry name" value="N_methyl_site"/>
</dbReference>
<dbReference type="AlphaFoldDB" id="A0A520MB81"/>
<gene>
    <name evidence="2" type="primary">pilV</name>
    <name evidence="2" type="ORF">EVB03_09900</name>
</gene>
<sequence length="319" mass="33839">MRKSLVIFTHGFTLIEVLVTLLITTVTLLGFIGLQNRAQVAELEASQRAFASFIASSMVEQIKANPEIGADCSFPSNLNVGTGTSKGSYACAANLAGQTSIRNWHKELMGENETISSGTIKIGGIKNGRGCIRYTAPVSNTRAKYVVSVAWQGFQKTVSGGSSGTCGYGSYADSTLHRLLSYEVYGPEVNVKSHDDPDPGDGFIPSSIGCPWTGTAGTGSNVYRNHESFSGGNKSCLLGDYVDEEHPHLHHMSGSPKELWINGNITIKDCGGCFDDAVATIYYTGSNINSCSLGGTWPSEVTATKVTQAQFNVAADAVP</sequence>
<dbReference type="Proteomes" id="UP000315889">
    <property type="component" value="Unassembled WGS sequence"/>
</dbReference>
<protein>
    <submittedName>
        <fullName evidence="2">Type IV pilus modification protein PilV</fullName>
    </submittedName>
</protein>
<keyword evidence="1" id="KW-1133">Transmembrane helix</keyword>
<feature type="transmembrane region" description="Helical" evidence="1">
    <location>
        <begin position="12"/>
        <end position="34"/>
    </location>
</feature>
<reference evidence="2 3" key="1">
    <citation type="submission" date="2019-02" db="EMBL/GenBank/DDBJ databases">
        <title>Prokaryotic population dynamics and viral predation in marine succession experiment using metagenomics: the confinement effect.</title>
        <authorList>
            <person name="Haro-Moreno J.M."/>
            <person name="Rodriguez-Valera F."/>
            <person name="Lopez-Perez M."/>
        </authorList>
    </citation>
    <scope>NUCLEOTIDE SEQUENCE [LARGE SCALE GENOMIC DNA]</scope>
    <source>
        <strain evidence="2">MED-G170</strain>
    </source>
</reference>
<accession>A0A520MB81</accession>
<dbReference type="NCBIfam" id="TIGR02532">
    <property type="entry name" value="IV_pilin_GFxxxE"/>
    <property type="match status" value="1"/>
</dbReference>
<keyword evidence="1" id="KW-0812">Transmembrane</keyword>
<proteinExistence type="predicted"/>
<dbReference type="PROSITE" id="PS00409">
    <property type="entry name" value="PROKAR_NTER_METHYL"/>
    <property type="match status" value="1"/>
</dbReference>
<dbReference type="InterPro" id="IPR013362">
    <property type="entry name" value="Pilus_4_PilV"/>
</dbReference>